<gene>
    <name evidence="1" type="ORF">CYMTET_32106</name>
</gene>
<reference evidence="1 2" key="1">
    <citation type="journal article" date="2015" name="Genome Biol. Evol.">
        <title>Comparative Genomics of a Bacterivorous Green Alga Reveals Evolutionary Causalities and Consequences of Phago-Mixotrophic Mode of Nutrition.</title>
        <authorList>
            <person name="Burns J.A."/>
            <person name="Paasch A."/>
            <person name="Narechania A."/>
            <person name="Kim E."/>
        </authorList>
    </citation>
    <scope>NUCLEOTIDE SEQUENCE [LARGE SCALE GENOMIC DNA]</scope>
    <source>
        <strain evidence="1 2">PLY_AMNH</strain>
    </source>
</reference>
<name>A0AAE0FGA4_9CHLO</name>
<evidence type="ECO:0000313" key="2">
    <source>
        <dbReference type="Proteomes" id="UP001190700"/>
    </source>
</evidence>
<keyword evidence="2" id="KW-1185">Reference proteome</keyword>
<dbReference type="AlphaFoldDB" id="A0AAE0FGA4"/>
<accession>A0AAE0FGA4</accession>
<sequence length="265" mass="29704">MKIGLFSSRNPFNLVQLLDSPCAPPGSRGFPDNASVPVRSSKAKHRVTLCATDPSPKSGRQTYTSQFSGNDKDEKYVNPIYAALGTLLPKKVLKSGSEAEKFESDELNFSPVLQADTKRKNLPIDEMRTLIETGLKQDQWMVTGKVHSWLFRDDFSFSDPSVAVSSLAAYARGVNKLFYQDGSKMDVYDVVAKDDSTLEINWRLEATINIPFKPRIKPFKITTTYWLDEDGLVWAGEDKFEVNDFELLISIFFPSFGVITPPLEG</sequence>
<dbReference type="PANTHER" id="PTHR34123">
    <property type="entry name" value="OS04G0578200 PROTEIN"/>
    <property type="match status" value="1"/>
</dbReference>
<evidence type="ECO:0000313" key="1">
    <source>
        <dbReference type="EMBL" id="KAK3258868.1"/>
    </source>
</evidence>
<proteinExistence type="predicted"/>
<dbReference type="Pfam" id="PF10184">
    <property type="entry name" value="DUF2358"/>
    <property type="match status" value="1"/>
</dbReference>
<dbReference type="PANTHER" id="PTHR34123:SF1">
    <property type="entry name" value="OS04G0578200 PROTEIN"/>
    <property type="match status" value="1"/>
</dbReference>
<dbReference type="EMBL" id="LGRX02019205">
    <property type="protein sequence ID" value="KAK3258868.1"/>
    <property type="molecule type" value="Genomic_DNA"/>
</dbReference>
<protein>
    <submittedName>
        <fullName evidence="1">Uncharacterized protein</fullName>
    </submittedName>
</protein>
<dbReference type="InterPro" id="IPR018790">
    <property type="entry name" value="DUF2358"/>
</dbReference>
<dbReference type="Proteomes" id="UP001190700">
    <property type="component" value="Unassembled WGS sequence"/>
</dbReference>
<organism evidence="1 2">
    <name type="scientific">Cymbomonas tetramitiformis</name>
    <dbReference type="NCBI Taxonomy" id="36881"/>
    <lineage>
        <taxon>Eukaryota</taxon>
        <taxon>Viridiplantae</taxon>
        <taxon>Chlorophyta</taxon>
        <taxon>Pyramimonadophyceae</taxon>
        <taxon>Pyramimonadales</taxon>
        <taxon>Pyramimonadaceae</taxon>
        <taxon>Cymbomonas</taxon>
    </lineage>
</organism>
<comment type="caution">
    <text evidence="1">The sequence shown here is derived from an EMBL/GenBank/DDBJ whole genome shotgun (WGS) entry which is preliminary data.</text>
</comment>